<organism evidence="1 2">
    <name type="scientific">Sporanaerobium hydrogeniformans</name>
    <dbReference type="NCBI Taxonomy" id="3072179"/>
    <lineage>
        <taxon>Bacteria</taxon>
        <taxon>Bacillati</taxon>
        <taxon>Bacillota</taxon>
        <taxon>Clostridia</taxon>
        <taxon>Lachnospirales</taxon>
        <taxon>Lachnospiraceae</taxon>
        <taxon>Sporanaerobium</taxon>
    </lineage>
</organism>
<protein>
    <submittedName>
        <fullName evidence="1">Uncharacterized protein</fullName>
    </submittedName>
</protein>
<reference evidence="1" key="1">
    <citation type="submission" date="2017-10" db="EMBL/GenBank/DDBJ databases">
        <title>Genome sequence of cellulolytic Lachnospiraceae bacterium XHS1971 isolated from hotspring sediment.</title>
        <authorList>
            <person name="Vasudevan G."/>
            <person name="Joshi A.J."/>
            <person name="Hivarkar S."/>
            <person name="Lanjekar V.B."/>
            <person name="Dhakephalkar P.K."/>
            <person name="Dagar S."/>
        </authorList>
    </citation>
    <scope>NUCLEOTIDE SEQUENCE</scope>
    <source>
        <strain evidence="1">XHS1971</strain>
    </source>
</reference>
<sequence length="127" mass="14635">MKHLLKSFILVSILMTTMPQATFASCIDQVCKCTEVESVPTWKQSRSTTTVPIVLTEEQKQIVIEELMKVVEAERQAINTLYNKGILTAEQRDNKLERLNKKQANIKENGFPKWGKKHEHNKPCKDH</sequence>
<dbReference type="EMBL" id="PEDL01000034">
    <property type="protein sequence ID" value="PHV69310.1"/>
    <property type="molecule type" value="Genomic_DNA"/>
</dbReference>
<evidence type="ECO:0000313" key="1">
    <source>
        <dbReference type="EMBL" id="PHV69310.1"/>
    </source>
</evidence>
<evidence type="ECO:0000313" key="2">
    <source>
        <dbReference type="Proteomes" id="UP000224460"/>
    </source>
</evidence>
<comment type="caution">
    <text evidence="1">The sequence shown here is derived from an EMBL/GenBank/DDBJ whole genome shotgun (WGS) entry which is preliminary data.</text>
</comment>
<dbReference type="Proteomes" id="UP000224460">
    <property type="component" value="Unassembled WGS sequence"/>
</dbReference>
<accession>A0AC61D983</accession>
<proteinExistence type="predicted"/>
<name>A0AC61D983_9FIRM</name>
<gene>
    <name evidence="1" type="ORF">CS063_16480</name>
</gene>
<keyword evidence="2" id="KW-1185">Reference proteome</keyword>